<dbReference type="Proteomes" id="UP000777784">
    <property type="component" value="Unassembled WGS sequence"/>
</dbReference>
<organism evidence="3 4">
    <name type="scientific">Eiseniibacteriota bacterium</name>
    <dbReference type="NCBI Taxonomy" id="2212470"/>
    <lineage>
        <taxon>Bacteria</taxon>
        <taxon>Candidatus Eiseniibacteriota</taxon>
    </lineage>
</organism>
<reference evidence="3" key="1">
    <citation type="submission" date="2021-05" db="EMBL/GenBank/DDBJ databases">
        <title>Energy efficiency and biological interactions define the core microbiome of deep oligotrophic groundwater.</title>
        <authorList>
            <person name="Mehrshad M."/>
            <person name="Lopez-Fernandez M."/>
            <person name="Bell E."/>
            <person name="Bernier-Latmani R."/>
            <person name="Bertilsson S."/>
            <person name="Dopson M."/>
        </authorList>
    </citation>
    <scope>NUCLEOTIDE SEQUENCE</scope>
    <source>
        <strain evidence="3">Modern_marine.mb.64</strain>
    </source>
</reference>
<evidence type="ECO:0000313" key="3">
    <source>
        <dbReference type="EMBL" id="MBU2692688.1"/>
    </source>
</evidence>
<name>A0A948RX71_UNCEI</name>
<gene>
    <name evidence="3" type="ORF">KJ970_17365</name>
</gene>
<protein>
    <submittedName>
        <fullName evidence="3">PorT family protein</fullName>
    </submittedName>
</protein>
<feature type="domain" description="Outer membrane protein beta-barrel" evidence="2">
    <location>
        <begin position="24"/>
        <end position="198"/>
    </location>
</feature>
<feature type="chain" id="PRO_5037842609" evidence="1">
    <location>
        <begin position="21"/>
        <end position="223"/>
    </location>
</feature>
<keyword evidence="1" id="KW-0732">Signal</keyword>
<evidence type="ECO:0000313" key="4">
    <source>
        <dbReference type="Proteomes" id="UP000777784"/>
    </source>
</evidence>
<evidence type="ECO:0000259" key="2">
    <source>
        <dbReference type="Pfam" id="PF13568"/>
    </source>
</evidence>
<dbReference type="AlphaFoldDB" id="A0A948RX71"/>
<dbReference type="InterPro" id="IPR011250">
    <property type="entry name" value="OMP/PagP_B-barrel"/>
</dbReference>
<dbReference type="SUPFAM" id="SSF56925">
    <property type="entry name" value="OMPA-like"/>
    <property type="match status" value="1"/>
</dbReference>
<sequence>MRLKVMTFILIGICFLAVQAAPAAEVQFGIKGGANRAQTSLDNPPSDQDRGAITGFGGGAVLTFGLGEVISLDTEILYLQKGVHTEAVLDDGNWAQGFENDFKLDYVTFSPLLKIGGQGKSFSPYFIAGPEISYLVKATANETYWYGSPSEKQKKETTLDEFMEELTWGWTAGGGLEIPTESVSIFFEGRYAQGLSNIWTQESTSAWGEEKPSGIYIFGGIRF</sequence>
<feature type="signal peptide" evidence="1">
    <location>
        <begin position="1"/>
        <end position="20"/>
    </location>
</feature>
<evidence type="ECO:0000256" key="1">
    <source>
        <dbReference type="SAM" id="SignalP"/>
    </source>
</evidence>
<dbReference type="InterPro" id="IPR025665">
    <property type="entry name" value="Beta-barrel_OMP_2"/>
</dbReference>
<dbReference type="EMBL" id="JAHJDP010000099">
    <property type="protein sequence ID" value="MBU2692688.1"/>
    <property type="molecule type" value="Genomic_DNA"/>
</dbReference>
<accession>A0A948RX71</accession>
<proteinExistence type="predicted"/>
<comment type="caution">
    <text evidence="3">The sequence shown here is derived from an EMBL/GenBank/DDBJ whole genome shotgun (WGS) entry which is preliminary data.</text>
</comment>
<dbReference type="Pfam" id="PF13568">
    <property type="entry name" value="OMP_b-brl_2"/>
    <property type="match status" value="1"/>
</dbReference>